<feature type="compositionally biased region" description="Low complexity" evidence="1">
    <location>
        <begin position="121"/>
        <end position="162"/>
    </location>
</feature>
<reference evidence="4 5" key="3">
    <citation type="journal article" date="2011" name="Nat. Chem. Biol.">
        <title>Reveromycin A biosynthesis uses RevG and RevJ for stereospecific spiroacetal formation.</title>
        <authorList>
            <person name="Takahashi S."/>
            <person name="Toyoda A."/>
            <person name="Sekiyama Y."/>
            <person name="Takagi H."/>
            <person name="Nogawa T."/>
            <person name="Uramoto M."/>
            <person name="Suzuki R."/>
            <person name="Koshino H."/>
            <person name="Kumano T."/>
            <person name="Panthee S."/>
            <person name="Dairi T."/>
            <person name="Ishikawa J."/>
            <person name="Ikeda H."/>
            <person name="Sakaki Y."/>
            <person name="Osada H."/>
        </authorList>
    </citation>
    <scope>NUCLEOTIDE SEQUENCE [LARGE SCALE GENOMIC DNA]</scope>
    <source>
        <strain evidence="4 5">SN-593</strain>
    </source>
</reference>
<dbReference type="PROSITE" id="PS51782">
    <property type="entry name" value="LYSM"/>
    <property type="match status" value="1"/>
</dbReference>
<dbReference type="SUPFAM" id="SSF53955">
    <property type="entry name" value="Lysozyme-like"/>
    <property type="match status" value="1"/>
</dbReference>
<reference evidence="4 5" key="1">
    <citation type="journal article" date="2010" name="J. Bacteriol.">
        <title>Biochemical characterization of a novel indole prenyltransferase from Streptomyces sp. SN-593.</title>
        <authorList>
            <person name="Takahashi S."/>
            <person name="Takagi H."/>
            <person name="Toyoda A."/>
            <person name="Uramoto M."/>
            <person name="Nogawa T."/>
            <person name="Ueki M."/>
            <person name="Sakaki Y."/>
            <person name="Osada H."/>
        </authorList>
    </citation>
    <scope>NUCLEOTIDE SEQUENCE [LARGE SCALE GENOMIC DNA]</scope>
    <source>
        <strain evidence="4 5">SN-593</strain>
    </source>
</reference>
<organism evidence="4 5">
    <name type="scientific">Actinacidiphila reveromycinica</name>
    <dbReference type="NCBI Taxonomy" id="659352"/>
    <lineage>
        <taxon>Bacteria</taxon>
        <taxon>Bacillati</taxon>
        <taxon>Actinomycetota</taxon>
        <taxon>Actinomycetes</taxon>
        <taxon>Kitasatosporales</taxon>
        <taxon>Streptomycetaceae</taxon>
        <taxon>Actinacidiphila</taxon>
    </lineage>
</organism>
<dbReference type="PANTHER" id="PTHR34700:SF4">
    <property type="entry name" value="PHAGE-LIKE ELEMENT PBSX PROTEIN XKDP"/>
    <property type="match status" value="1"/>
</dbReference>
<dbReference type="InterPro" id="IPR018392">
    <property type="entry name" value="LysM"/>
</dbReference>
<evidence type="ECO:0000313" key="5">
    <source>
        <dbReference type="Proteomes" id="UP000595703"/>
    </source>
</evidence>
<dbReference type="InterPro" id="IPR052196">
    <property type="entry name" value="Bact_Kbp"/>
</dbReference>
<dbReference type="SUPFAM" id="SSF54106">
    <property type="entry name" value="LysM domain"/>
    <property type="match status" value="1"/>
</dbReference>
<evidence type="ECO:0000313" key="4">
    <source>
        <dbReference type="EMBL" id="BBB00151.1"/>
    </source>
</evidence>
<sequence length="271" mass="28133">MPKHAQNRSANSTQSLRKRLFSTRGAVVAGTFTAIACAALSGTAQAAEPSAAKSAPQTADATHGQRHSTFTDYTVKTGDYLIAIARAHNSPGGWHAIARANGLHSPYIIHPGQVLKLPTGTATTAKPESAAPKAAAPSPAATTSPASTTASDTSSSTTTTATQTYPDNLDGWINEALAIMKQNGIPGTYDGIYRNVMRESSGNPNAINLWDSNAAAGTPSKGLLQTIQPTFDAYHVAGTSTDIYDPVANIVAACNYAFHVYGSIDNVNGPY</sequence>
<proteinExistence type="predicted"/>
<dbReference type="EMBL" id="AP018365">
    <property type="protein sequence ID" value="BBB00151.1"/>
    <property type="molecule type" value="Genomic_DNA"/>
</dbReference>
<dbReference type="SMART" id="SM00257">
    <property type="entry name" value="LysM"/>
    <property type="match status" value="1"/>
</dbReference>
<dbReference type="PANTHER" id="PTHR34700">
    <property type="entry name" value="POTASSIUM BINDING PROTEIN KBP"/>
    <property type="match status" value="1"/>
</dbReference>
<keyword evidence="5" id="KW-1185">Reference proteome</keyword>
<protein>
    <recommendedName>
        <fullName evidence="3">LysM domain-containing protein</fullName>
    </recommendedName>
</protein>
<accession>A0A7U3UWN8</accession>
<reference evidence="4 5" key="4">
    <citation type="journal article" date="2020" name="Sci. Rep.">
        <title>beta-carboline chemical signals induce reveromycin production through a LuxR family regulator in Streptomyces sp. SN-593.</title>
        <authorList>
            <person name="Panthee S."/>
            <person name="Kito N."/>
            <person name="Hayashi T."/>
            <person name="Shimizu T."/>
            <person name="Ishikawa J."/>
            <person name="Hamamoto H."/>
            <person name="Osada H."/>
            <person name="Takahashi S."/>
        </authorList>
    </citation>
    <scope>NUCLEOTIDE SEQUENCE [LARGE SCALE GENOMIC DNA]</scope>
    <source>
        <strain evidence="4 5">SN-593</strain>
    </source>
</reference>
<dbReference type="Pfam" id="PF01476">
    <property type="entry name" value="LysM"/>
    <property type="match status" value="1"/>
</dbReference>
<dbReference type="KEGG" id="arev:RVR_7088"/>
<dbReference type="InterPro" id="IPR008258">
    <property type="entry name" value="Transglycosylase_SLT_dom_1"/>
</dbReference>
<dbReference type="AlphaFoldDB" id="A0A7U3UWN8"/>
<evidence type="ECO:0000259" key="3">
    <source>
        <dbReference type="PROSITE" id="PS51782"/>
    </source>
</evidence>
<feature type="region of interest" description="Disordered" evidence="1">
    <location>
        <begin position="119"/>
        <end position="165"/>
    </location>
</feature>
<dbReference type="InterPro" id="IPR023346">
    <property type="entry name" value="Lysozyme-like_dom_sf"/>
</dbReference>
<dbReference type="RefSeq" id="WP_202236213.1">
    <property type="nucleotide sequence ID" value="NZ_AP018365.1"/>
</dbReference>
<evidence type="ECO:0000256" key="1">
    <source>
        <dbReference type="SAM" id="MobiDB-lite"/>
    </source>
</evidence>
<reference evidence="4 5" key="2">
    <citation type="journal article" date="2011" name="J. Antibiot.">
        <title>Furaquinocins I and J: novel polyketide isoprenoid hybrid compounds from Streptomyces reveromyceticus SN-593.</title>
        <authorList>
            <person name="Panthee S."/>
            <person name="Takahashi S."/>
            <person name="Takagi H."/>
            <person name="Nogawa T."/>
            <person name="Oowada E."/>
            <person name="Uramoto M."/>
            <person name="Osada H."/>
        </authorList>
    </citation>
    <scope>NUCLEOTIDE SEQUENCE [LARGE SCALE GENOMIC DNA]</scope>
    <source>
        <strain evidence="4 5">SN-593</strain>
    </source>
</reference>
<dbReference type="Pfam" id="PF01464">
    <property type="entry name" value="SLT"/>
    <property type="match status" value="1"/>
</dbReference>
<feature type="signal peptide" evidence="2">
    <location>
        <begin position="1"/>
        <end position="46"/>
    </location>
</feature>
<dbReference type="CDD" id="cd00118">
    <property type="entry name" value="LysM"/>
    <property type="match status" value="1"/>
</dbReference>
<name>A0A7U3UWN8_9ACTN</name>
<feature type="domain" description="LysM" evidence="3">
    <location>
        <begin position="71"/>
        <end position="117"/>
    </location>
</feature>
<feature type="chain" id="PRO_5032382632" description="LysM domain-containing protein" evidence="2">
    <location>
        <begin position="47"/>
        <end position="271"/>
    </location>
</feature>
<dbReference type="Proteomes" id="UP000595703">
    <property type="component" value="Chromosome"/>
</dbReference>
<dbReference type="InterPro" id="IPR036779">
    <property type="entry name" value="LysM_dom_sf"/>
</dbReference>
<keyword evidence="2" id="KW-0732">Signal</keyword>
<gene>
    <name evidence="4" type="ORF">RVR_7088</name>
</gene>
<evidence type="ECO:0000256" key="2">
    <source>
        <dbReference type="SAM" id="SignalP"/>
    </source>
</evidence>
<dbReference type="Gene3D" id="1.10.530.10">
    <property type="match status" value="1"/>
</dbReference>
<dbReference type="Gene3D" id="3.10.350.10">
    <property type="entry name" value="LysM domain"/>
    <property type="match status" value="1"/>
</dbReference>